<dbReference type="STRING" id="497964.CfE428DRAFT_1067"/>
<evidence type="ECO:0000313" key="3">
    <source>
        <dbReference type="Proteomes" id="UP000005824"/>
    </source>
</evidence>
<dbReference type="eggNOG" id="COG2319">
    <property type="taxonomic scope" value="Bacteria"/>
</dbReference>
<dbReference type="RefSeq" id="WP_006978393.1">
    <property type="nucleotide sequence ID" value="NZ_ABVL01000002.1"/>
</dbReference>
<reference evidence="2 3" key="1">
    <citation type="journal article" date="2011" name="J. Bacteriol.">
        <title>Genome sequence of Chthoniobacter flavus Ellin428, an aerobic heterotrophic soil bacterium.</title>
        <authorList>
            <person name="Kant R."/>
            <person name="van Passel M.W."/>
            <person name="Palva A."/>
            <person name="Lucas S."/>
            <person name="Lapidus A."/>
            <person name="Glavina Del Rio T."/>
            <person name="Dalin E."/>
            <person name="Tice H."/>
            <person name="Bruce D."/>
            <person name="Goodwin L."/>
            <person name="Pitluck S."/>
            <person name="Larimer F.W."/>
            <person name="Land M.L."/>
            <person name="Hauser L."/>
            <person name="Sangwan P."/>
            <person name="de Vos W.M."/>
            <person name="Janssen P.H."/>
            <person name="Smidt H."/>
        </authorList>
    </citation>
    <scope>NUCLEOTIDE SEQUENCE [LARGE SCALE GENOMIC DNA]</scope>
    <source>
        <strain evidence="2 3">Ellin428</strain>
    </source>
</reference>
<dbReference type="AlphaFoldDB" id="B4CWM9"/>
<evidence type="ECO:0000313" key="2">
    <source>
        <dbReference type="EMBL" id="EDY21821.1"/>
    </source>
</evidence>
<dbReference type="Gene3D" id="2.60.120.380">
    <property type="match status" value="2"/>
</dbReference>
<keyword evidence="1" id="KW-0732">Signal</keyword>
<comment type="caution">
    <text evidence="2">The sequence shown here is derived from an EMBL/GenBank/DDBJ whole genome shotgun (WGS) entry which is preliminary data.</text>
</comment>
<feature type="signal peptide" evidence="1">
    <location>
        <begin position="1"/>
        <end position="17"/>
    </location>
</feature>
<gene>
    <name evidence="2" type="ORF">CfE428DRAFT_1067</name>
</gene>
<dbReference type="SUPFAM" id="SSF89260">
    <property type="entry name" value="Collagen-binding domain"/>
    <property type="match status" value="2"/>
</dbReference>
<evidence type="ECO:0000256" key="1">
    <source>
        <dbReference type="SAM" id="SignalP"/>
    </source>
</evidence>
<accession>B4CWM9</accession>
<dbReference type="EMBL" id="ABVL01000002">
    <property type="protein sequence ID" value="EDY21821.1"/>
    <property type="molecule type" value="Genomic_DNA"/>
</dbReference>
<name>B4CWM9_9BACT</name>
<keyword evidence="3" id="KW-1185">Reference proteome</keyword>
<feature type="chain" id="PRO_5002802415" evidence="1">
    <location>
        <begin position="18"/>
        <end position="517"/>
    </location>
</feature>
<proteinExistence type="predicted"/>
<protein>
    <submittedName>
        <fullName evidence="2">Peptidase domain protein</fullName>
    </submittedName>
</protein>
<dbReference type="Proteomes" id="UP000005824">
    <property type="component" value="Unassembled WGS sequence"/>
</dbReference>
<organism evidence="2 3">
    <name type="scientific">Chthoniobacter flavus Ellin428</name>
    <dbReference type="NCBI Taxonomy" id="497964"/>
    <lineage>
        <taxon>Bacteria</taxon>
        <taxon>Pseudomonadati</taxon>
        <taxon>Verrucomicrobiota</taxon>
        <taxon>Spartobacteria</taxon>
        <taxon>Chthoniobacterales</taxon>
        <taxon>Chthoniobacteraceae</taxon>
        <taxon>Chthoniobacter</taxon>
    </lineage>
</organism>
<sequence length="517" mass="54683" precursor="true">MWRAAGIFLAVLGAASAAEPTLTHLYPAAGQQGTTVTVTPVAKATPWPPQVWVDAPGITFAPSKTKGKFDVEIAKDAAPGPHLVRFYNESGASQPRFFIVSTEPELLEKEPNDEFKAPQKIDALPATISGRLDKSGDVDSFGITLKKGDTLTAWVEAYVLASTFDGMLRVVDENGDELTFDHDGRTLDPYLTWKAPRDGTFVVQLMGFAYPANASVQLTGGEGCIYRLHLTTAPQPLISFPPHHPDEGAEVAEQEPNDSIDKAQAVTLPCSISGCINQAGDEDRFAFTVEKGKIYSIEAIGGRAGSPLDAWLKIENKDGKQLTRADDTVGGRDPHLTWTAPSNGAFYAAIGDITHHGGPRFLYQLHIGEAMPIVAGTVASHECVLAAGKTGEIKATIKPANGFKAKLHLAAKNLPAGVTAPEVDVPEKGGDVTLKLNAEADAAAAGQPIQLVLREADSGAEHPVSYSMITTGENNGVPQGYTELVINSTDQLWLTVTAAAAKPDAPKPDPASATSPK</sequence>
<dbReference type="InParanoid" id="B4CWM9"/>